<gene>
    <name evidence="11" type="ORF">apy_11180</name>
</gene>
<keyword evidence="5" id="KW-0500">Molybdenum</keyword>
<evidence type="ECO:0000256" key="4">
    <source>
        <dbReference type="ARBA" id="ARBA00022475"/>
    </source>
</evidence>
<keyword evidence="8 9" id="KW-0472">Membrane</keyword>
<evidence type="ECO:0000256" key="6">
    <source>
        <dbReference type="ARBA" id="ARBA00022692"/>
    </source>
</evidence>
<evidence type="ECO:0000256" key="1">
    <source>
        <dbReference type="ARBA" id="ARBA00004651"/>
    </source>
</evidence>
<dbReference type="Gene3D" id="1.10.3720.10">
    <property type="entry name" value="MetI-like"/>
    <property type="match status" value="1"/>
</dbReference>
<name>A0A401HAE2_AERPX</name>
<keyword evidence="7 9" id="KW-1133">Transmembrane helix</keyword>
<dbReference type="InterPro" id="IPR000515">
    <property type="entry name" value="MetI-like"/>
</dbReference>
<evidence type="ECO:0000256" key="7">
    <source>
        <dbReference type="ARBA" id="ARBA00022989"/>
    </source>
</evidence>
<evidence type="ECO:0000256" key="8">
    <source>
        <dbReference type="ARBA" id="ARBA00023136"/>
    </source>
</evidence>
<dbReference type="Proteomes" id="UP000291213">
    <property type="component" value="Unassembled WGS sequence"/>
</dbReference>
<comment type="similarity">
    <text evidence="2 9">Belongs to the binding-protein-dependent transport system permease family.</text>
</comment>
<protein>
    <submittedName>
        <fullName evidence="11">Molybdate ABC transporter, permease protein ModB</fullName>
    </submittedName>
</protein>
<comment type="subcellular location">
    <subcellularLocation>
        <location evidence="1 9">Cell membrane</location>
        <topology evidence="1 9">Multi-pass membrane protein</topology>
    </subcellularLocation>
</comment>
<feature type="transmembrane region" description="Helical" evidence="9">
    <location>
        <begin position="233"/>
        <end position="253"/>
    </location>
</feature>
<feature type="transmembrane region" description="Helical" evidence="9">
    <location>
        <begin position="128"/>
        <end position="149"/>
    </location>
</feature>
<evidence type="ECO:0000256" key="3">
    <source>
        <dbReference type="ARBA" id="ARBA00022448"/>
    </source>
</evidence>
<evidence type="ECO:0000256" key="2">
    <source>
        <dbReference type="ARBA" id="ARBA00009306"/>
    </source>
</evidence>
<feature type="transmembrane region" description="Helical" evidence="9">
    <location>
        <begin position="48"/>
        <end position="68"/>
    </location>
</feature>
<feature type="transmembrane region" description="Helical" evidence="9">
    <location>
        <begin position="170"/>
        <end position="192"/>
    </location>
</feature>
<reference evidence="11 12" key="1">
    <citation type="submission" date="2017-02" db="EMBL/GenBank/DDBJ databases">
        <title>isolation and characterization of a novel temperate virus Aeropyrum globular virus 1 infecting hyperthermophilic archaeon Aeropyrum.</title>
        <authorList>
            <person name="Yumiya M."/>
            <person name="Yoshida T."/>
            <person name="Sako Y."/>
        </authorList>
    </citation>
    <scope>NUCLEOTIDE SEQUENCE [LARGE SCALE GENOMIC DNA]</scope>
    <source>
        <strain evidence="11 12">YK1-12-2013</strain>
    </source>
</reference>
<evidence type="ECO:0000313" key="12">
    <source>
        <dbReference type="Proteomes" id="UP000291213"/>
    </source>
</evidence>
<dbReference type="Pfam" id="PF00528">
    <property type="entry name" value="BPD_transp_1"/>
    <property type="match status" value="1"/>
</dbReference>
<dbReference type="AlphaFoldDB" id="A0A401HAE2"/>
<keyword evidence="4" id="KW-1003">Cell membrane</keyword>
<organism evidence="11 12">
    <name type="scientific">Aeropyrum pernix</name>
    <dbReference type="NCBI Taxonomy" id="56636"/>
    <lineage>
        <taxon>Archaea</taxon>
        <taxon>Thermoproteota</taxon>
        <taxon>Thermoprotei</taxon>
        <taxon>Desulfurococcales</taxon>
        <taxon>Desulfurococcaceae</taxon>
        <taxon>Aeropyrum</taxon>
    </lineage>
</organism>
<keyword evidence="3 9" id="KW-0813">Transport</keyword>
<dbReference type="CDD" id="cd06261">
    <property type="entry name" value="TM_PBP2"/>
    <property type="match status" value="1"/>
</dbReference>
<accession>A0A401HAE2</accession>
<evidence type="ECO:0000259" key="10">
    <source>
        <dbReference type="PROSITE" id="PS50928"/>
    </source>
</evidence>
<sequence length="261" mass="27561">MLRVYGVPTALSIALGLASLAIVASPIPMAASRDLIDLFLEERFRRSLVLSLASSTISSVLAVTLATAPAYAMARQEGRLTRLISQLHLLLLSIPPVGLGTAALILFTRYPPLNSISETLGLFFSPKAVILAQLLVTTPIAVSMLTGVFSMVPRELEEAAEAYGAGRLQILIRIVLPLSLPGILSALAVTFFRALGEFGATLVLAGNIPGRTETLPLALYNAISLADVETASAIYTLVLAVGLVTLGVHTLLYTRLVKKTG</sequence>
<keyword evidence="6 9" id="KW-0812">Transmembrane</keyword>
<evidence type="ECO:0000256" key="5">
    <source>
        <dbReference type="ARBA" id="ARBA00022505"/>
    </source>
</evidence>
<dbReference type="PROSITE" id="PS50928">
    <property type="entry name" value="ABC_TM1"/>
    <property type="match status" value="1"/>
</dbReference>
<feature type="domain" description="ABC transmembrane type-1" evidence="10">
    <location>
        <begin position="48"/>
        <end position="247"/>
    </location>
</feature>
<dbReference type="PANTHER" id="PTHR30183:SF3">
    <property type="entry name" value="MOLYBDENUM TRANSPORT SYSTEM PERMEASE PROTEIN MODB"/>
    <property type="match status" value="1"/>
</dbReference>
<proteinExistence type="inferred from homology"/>
<evidence type="ECO:0000256" key="9">
    <source>
        <dbReference type="RuleBase" id="RU363032"/>
    </source>
</evidence>
<feature type="transmembrane region" description="Helical" evidence="9">
    <location>
        <begin position="89"/>
        <end position="108"/>
    </location>
</feature>
<dbReference type="PANTHER" id="PTHR30183">
    <property type="entry name" value="MOLYBDENUM TRANSPORT SYSTEM PERMEASE PROTEIN MODB"/>
    <property type="match status" value="1"/>
</dbReference>
<dbReference type="GO" id="GO:0055085">
    <property type="term" value="P:transmembrane transport"/>
    <property type="evidence" value="ECO:0007669"/>
    <property type="project" value="InterPro"/>
</dbReference>
<comment type="caution">
    <text evidence="11">The sequence shown here is derived from an EMBL/GenBank/DDBJ whole genome shotgun (WGS) entry which is preliminary data.</text>
</comment>
<dbReference type="GO" id="GO:0005886">
    <property type="term" value="C:plasma membrane"/>
    <property type="evidence" value="ECO:0007669"/>
    <property type="project" value="UniProtKB-SubCell"/>
</dbReference>
<evidence type="ECO:0000313" key="11">
    <source>
        <dbReference type="EMBL" id="GBF09393.1"/>
    </source>
</evidence>
<dbReference type="EMBL" id="BDMD01000060">
    <property type="protein sequence ID" value="GBF09393.1"/>
    <property type="molecule type" value="Genomic_DNA"/>
</dbReference>
<dbReference type="InterPro" id="IPR035906">
    <property type="entry name" value="MetI-like_sf"/>
</dbReference>
<dbReference type="SUPFAM" id="SSF161098">
    <property type="entry name" value="MetI-like"/>
    <property type="match status" value="1"/>
</dbReference>